<reference evidence="4" key="1">
    <citation type="submission" date="2024-01" db="EMBL/GenBank/DDBJ databases">
        <authorList>
            <person name="Webb A."/>
        </authorList>
    </citation>
    <scope>NUCLEOTIDE SEQUENCE</scope>
    <source>
        <strain evidence="4">Pm1</strain>
    </source>
</reference>
<comment type="caution">
    <text evidence="4">The sequence shown here is derived from an EMBL/GenBank/DDBJ whole genome shotgun (WGS) entry which is preliminary data.</text>
</comment>
<evidence type="ECO:0000256" key="1">
    <source>
        <dbReference type="ARBA" id="ARBA00004123"/>
    </source>
</evidence>
<sequence>MVEIIVTHREVNGVRTGYLVRWRGYPPVWDSWVPGAQLIANFLGLVDRYDEANPLPLR</sequence>
<dbReference type="SUPFAM" id="SSF54160">
    <property type="entry name" value="Chromo domain-like"/>
    <property type="match status" value="1"/>
</dbReference>
<name>A0AAV1V2J1_9STRA</name>
<dbReference type="InterPro" id="IPR023780">
    <property type="entry name" value="Chromo_domain"/>
</dbReference>
<dbReference type="Proteomes" id="UP001162060">
    <property type="component" value="Unassembled WGS sequence"/>
</dbReference>
<dbReference type="Gene3D" id="2.40.50.40">
    <property type="match status" value="1"/>
</dbReference>
<dbReference type="InterPro" id="IPR000953">
    <property type="entry name" value="Chromo/chromo_shadow_dom"/>
</dbReference>
<dbReference type="SMART" id="SM00298">
    <property type="entry name" value="CHROMO"/>
    <property type="match status" value="1"/>
</dbReference>
<accession>A0AAV1V2J1</accession>
<evidence type="ECO:0000313" key="5">
    <source>
        <dbReference type="Proteomes" id="UP001162060"/>
    </source>
</evidence>
<gene>
    <name evidence="4" type="ORF">PM001_LOCUS25961</name>
</gene>
<dbReference type="Pfam" id="PF00385">
    <property type="entry name" value="Chromo"/>
    <property type="match status" value="1"/>
</dbReference>
<dbReference type="PROSITE" id="PS50013">
    <property type="entry name" value="CHROMO_2"/>
    <property type="match status" value="1"/>
</dbReference>
<evidence type="ECO:0000259" key="3">
    <source>
        <dbReference type="PROSITE" id="PS50013"/>
    </source>
</evidence>
<dbReference type="CDD" id="cd00024">
    <property type="entry name" value="CD_CSD"/>
    <property type="match status" value="1"/>
</dbReference>
<organism evidence="4 5">
    <name type="scientific">Peronospora matthiolae</name>
    <dbReference type="NCBI Taxonomy" id="2874970"/>
    <lineage>
        <taxon>Eukaryota</taxon>
        <taxon>Sar</taxon>
        <taxon>Stramenopiles</taxon>
        <taxon>Oomycota</taxon>
        <taxon>Peronosporomycetes</taxon>
        <taxon>Peronosporales</taxon>
        <taxon>Peronosporaceae</taxon>
        <taxon>Peronospora</taxon>
    </lineage>
</organism>
<protein>
    <recommendedName>
        <fullName evidence="3">Chromo domain-containing protein</fullName>
    </recommendedName>
</protein>
<dbReference type="GO" id="GO:0005634">
    <property type="term" value="C:nucleus"/>
    <property type="evidence" value="ECO:0007669"/>
    <property type="project" value="UniProtKB-SubCell"/>
</dbReference>
<dbReference type="AlphaFoldDB" id="A0AAV1V2J1"/>
<proteinExistence type="predicted"/>
<evidence type="ECO:0000256" key="2">
    <source>
        <dbReference type="ARBA" id="ARBA00023242"/>
    </source>
</evidence>
<dbReference type="EMBL" id="CAKLBY020000259">
    <property type="protein sequence ID" value="CAK7940811.1"/>
    <property type="molecule type" value="Genomic_DNA"/>
</dbReference>
<evidence type="ECO:0000313" key="4">
    <source>
        <dbReference type="EMBL" id="CAK7940811.1"/>
    </source>
</evidence>
<keyword evidence="2" id="KW-0539">Nucleus</keyword>
<dbReference type="InterPro" id="IPR016197">
    <property type="entry name" value="Chromo-like_dom_sf"/>
</dbReference>
<dbReference type="InterPro" id="IPR023779">
    <property type="entry name" value="Chromodomain_CS"/>
</dbReference>
<feature type="domain" description="Chromo" evidence="3">
    <location>
        <begin position="1"/>
        <end position="58"/>
    </location>
</feature>
<comment type="subcellular location">
    <subcellularLocation>
        <location evidence="1">Nucleus</location>
    </subcellularLocation>
</comment>
<dbReference type="PROSITE" id="PS00598">
    <property type="entry name" value="CHROMO_1"/>
    <property type="match status" value="1"/>
</dbReference>